<keyword evidence="1" id="KW-0732">Signal</keyword>
<organism evidence="2 3">
    <name type="scientific">Marininema halotolerans</name>
    <dbReference type="NCBI Taxonomy" id="1155944"/>
    <lineage>
        <taxon>Bacteria</taxon>
        <taxon>Bacillati</taxon>
        <taxon>Bacillota</taxon>
        <taxon>Bacilli</taxon>
        <taxon>Bacillales</taxon>
        <taxon>Thermoactinomycetaceae</taxon>
        <taxon>Marininema</taxon>
    </lineage>
</organism>
<evidence type="ECO:0000313" key="2">
    <source>
        <dbReference type="EMBL" id="SFS70775.1"/>
    </source>
</evidence>
<proteinExistence type="predicted"/>
<name>A0A1I6S1B9_9BACL</name>
<protein>
    <submittedName>
        <fullName evidence="2">Uncharacterized protein</fullName>
    </submittedName>
</protein>
<dbReference type="RefSeq" id="WP_091836863.1">
    <property type="nucleotide sequence ID" value="NZ_FPAA01000006.1"/>
</dbReference>
<keyword evidence="3" id="KW-1185">Reference proteome</keyword>
<sequence>MSKLNFIKISISFCLMVVVSLFSISNAFAAPANVESKIADSRSEISSNILWYNFATGSSKDTYFHLKLNGDLYTSMTFNINNYQDLAGLQVSLYDANEADENATLIQTKVLDGTSPTVTLDGFEVGKVYNIKMTKAVVTGKGITGKYSFIYR</sequence>
<accession>A0A1I6S1B9</accession>
<dbReference type="AlphaFoldDB" id="A0A1I6S1B9"/>
<evidence type="ECO:0000256" key="1">
    <source>
        <dbReference type="SAM" id="SignalP"/>
    </source>
</evidence>
<gene>
    <name evidence="2" type="ORF">SAMN05444972_10683</name>
</gene>
<evidence type="ECO:0000313" key="3">
    <source>
        <dbReference type="Proteomes" id="UP000198660"/>
    </source>
</evidence>
<dbReference type="EMBL" id="FPAA01000006">
    <property type="protein sequence ID" value="SFS70775.1"/>
    <property type="molecule type" value="Genomic_DNA"/>
</dbReference>
<feature type="chain" id="PRO_5009303971" evidence="1">
    <location>
        <begin position="30"/>
        <end position="152"/>
    </location>
</feature>
<feature type="signal peptide" evidence="1">
    <location>
        <begin position="1"/>
        <end position="29"/>
    </location>
</feature>
<dbReference type="Proteomes" id="UP000198660">
    <property type="component" value="Unassembled WGS sequence"/>
</dbReference>
<reference evidence="3" key="1">
    <citation type="submission" date="2016-10" db="EMBL/GenBank/DDBJ databases">
        <authorList>
            <person name="Varghese N."/>
            <person name="Submissions S."/>
        </authorList>
    </citation>
    <scope>NUCLEOTIDE SEQUENCE [LARGE SCALE GENOMIC DNA]</scope>
    <source>
        <strain evidence="3">DSM 45789</strain>
    </source>
</reference>